<gene>
    <name evidence="3" type="ORF">RJ639_037189</name>
</gene>
<dbReference type="AlphaFoldDB" id="A0AA89B8N3"/>
<evidence type="ECO:0000256" key="1">
    <source>
        <dbReference type="ARBA" id="ARBA00022737"/>
    </source>
</evidence>
<dbReference type="SUPFAM" id="SSF57889">
    <property type="entry name" value="Cysteine-rich domain"/>
    <property type="match status" value="1"/>
</dbReference>
<keyword evidence="4" id="KW-1185">Reference proteome</keyword>
<organism evidence="3 4">
    <name type="scientific">Escallonia herrerae</name>
    <dbReference type="NCBI Taxonomy" id="1293975"/>
    <lineage>
        <taxon>Eukaryota</taxon>
        <taxon>Viridiplantae</taxon>
        <taxon>Streptophyta</taxon>
        <taxon>Embryophyta</taxon>
        <taxon>Tracheophyta</taxon>
        <taxon>Spermatophyta</taxon>
        <taxon>Magnoliopsida</taxon>
        <taxon>eudicotyledons</taxon>
        <taxon>Gunneridae</taxon>
        <taxon>Pentapetalae</taxon>
        <taxon>asterids</taxon>
        <taxon>campanulids</taxon>
        <taxon>Escalloniales</taxon>
        <taxon>Escalloniaceae</taxon>
        <taxon>Escallonia</taxon>
    </lineage>
</organism>
<dbReference type="Pfam" id="PF03107">
    <property type="entry name" value="C1_2"/>
    <property type="match status" value="2"/>
</dbReference>
<name>A0AA89B8N3_9ASTE</name>
<accession>A0AA89B8N3</accession>
<proteinExistence type="predicted"/>
<dbReference type="EMBL" id="JAVXUP010000327">
    <property type="protein sequence ID" value="KAK3030808.1"/>
    <property type="molecule type" value="Genomic_DNA"/>
</dbReference>
<dbReference type="PANTHER" id="PTHR46288:SF68">
    <property type="entry name" value="DC1 DOMAIN-CONTAINING PROTEIN"/>
    <property type="match status" value="1"/>
</dbReference>
<dbReference type="InterPro" id="IPR004146">
    <property type="entry name" value="DC1"/>
</dbReference>
<evidence type="ECO:0000313" key="4">
    <source>
        <dbReference type="Proteomes" id="UP001188597"/>
    </source>
</evidence>
<feature type="domain" description="DC1" evidence="2">
    <location>
        <begin position="60"/>
        <end position="108"/>
    </location>
</feature>
<sequence>MEYKHFSHQHNLNIHQMQQGQQLRCSGCESFCYGSVYACWQCTFFLHSHCGNATRYMKHPSHPSHPLILIPQPTYCSGSFLCNACGQSGSTFSYCCALCEVDLHVHCAFLPPEVSHKVHPHELSLTYSGLEKKGAPQFCKICSKSLESKHWTYGCTKCDLGMHTFCATTEVKPGLYQMEDPADGATPEGYPALQQDVFEAKEDQIEVELSEEALIAFIHKHQLTFTEKPDFDGDEDACIRGIFAKEVLTEKKKAQSPKPFDAHTLRSRLSSYDLKLLKKHCEILPNIKLRLLDEGESANMTTIDEIAVYLDMPWQRWQIGAAKLITTDKVLDEEKKKVVVENNFCREAEKKGEVLSKKGEHLERSNADLITRRYRDSKRALIWGYNECKTDVLKDHPDLDLIVYEHKFAREIAADEIAQCEKAEAMRAAMTSSQQARSQWLTSPSGSLRASGVASGIVMRS</sequence>
<protein>
    <recommendedName>
        <fullName evidence="2">DC1 domain-containing protein</fullName>
    </recommendedName>
</protein>
<evidence type="ECO:0000259" key="2">
    <source>
        <dbReference type="Pfam" id="PF03107"/>
    </source>
</evidence>
<feature type="domain" description="DC1" evidence="2">
    <location>
        <begin position="118"/>
        <end position="167"/>
    </location>
</feature>
<dbReference type="PANTHER" id="PTHR46288">
    <property type="entry name" value="PHORBOL-ESTER/DAG-TYPE DOMAIN-CONTAINING PROTEIN"/>
    <property type="match status" value="1"/>
</dbReference>
<dbReference type="Proteomes" id="UP001188597">
    <property type="component" value="Unassembled WGS sequence"/>
</dbReference>
<comment type="caution">
    <text evidence="3">The sequence shown here is derived from an EMBL/GenBank/DDBJ whole genome shotgun (WGS) entry which is preliminary data.</text>
</comment>
<evidence type="ECO:0000313" key="3">
    <source>
        <dbReference type="EMBL" id="KAK3030808.1"/>
    </source>
</evidence>
<reference evidence="3" key="1">
    <citation type="submission" date="2022-12" db="EMBL/GenBank/DDBJ databases">
        <title>Draft genome assemblies for two species of Escallonia (Escalloniales).</title>
        <authorList>
            <person name="Chanderbali A."/>
            <person name="Dervinis C."/>
            <person name="Anghel I."/>
            <person name="Soltis D."/>
            <person name="Soltis P."/>
            <person name="Zapata F."/>
        </authorList>
    </citation>
    <scope>NUCLEOTIDE SEQUENCE</scope>
    <source>
        <strain evidence="3">UCBG64.0493</strain>
        <tissue evidence="3">Leaf</tissue>
    </source>
</reference>
<keyword evidence="1" id="KW-0677">Repeat</keyword>
<dbReference type="InterPro" id="IPR046349">
    <property type="entry name" value="C1-like_sf"/>
</dbReference>